<keyword evidence="1" id="KW-0560">Oxidoreductase</keyword>
<evidence type="ECO:0000256" key="1">
    <source>
        <dbReference type="ARBA" id="ARBA00023002"/>
    </source>
</evidence>
<gene>
    <name evidence="3" type="ORF">ACFPZN_12960</name>
</gene>
<accession>A0ABW0ZWU2</accession>
<feature type="domain" description="Luciferase-like" evidence="2">
    <location>
        <begin position="13"/>
        <end position="214"/>
    </location>
</feature>
<dbReference type="Proteomes" id="UP001596074">
    <property type="component" value="Unassembled WGS sequence"/>
</dbReference>
<evidence type="ECO:0000313" key="3">
    <source>
        <dbReference type="EMBL" id="MFC5746526.1"/>
    </source>
</evidence>
<dbReference type="RefSeq" id="WP_378282145.1">
    <property type="nucleotide sequence ID" value="NZ_JBHSON010000014.1"/>
</dbReference>
<proteinExistence type="predicted"/>
<dbReference type="EMBL" id="JBHSON010000014">
    <property type="protein sequence ID" value="MFC5746526.1"/>
    <property type="molecule type" value="Genomic_DNA"/>
</dbReference>
<sequence length="302" mass="32909">MIVRIGFMPAPAPPDRDDLTALVLGLEREGFDSLWVSERPTGPAGDPVVALTYAAALTTRIKLGTAVMALPGRPPALVAQELASLDLLSGGRLLPAFGLGVRGTAEQQAFGVRREDRAAMLEEALPLLRRFWAEDEVTHHGAFYDYDGLRLTPKPAARGFDVWLGGASDAELRRTGRLSDGWLASFTTPAEGERGRLLIRRTAAEAGREVEEEHFGAVIPYRRGPVTPELERRLSGAARRVHGPASPDDVAPALEDLEPHLKRMVEAGLSKFVLFPLAPVRDWDAELADVRDAVLHLQTRKP</sequence>
<keyword evidence="4" id="KW-1185">Reference proteome</keyword>
<evidence type="ECO:0000259" key="2">
    <source>
        <dbReference type="Pfam" id="PF00296"/>
    </source>
</evidence>
<dbReference type="InterPro" id="IPR050564">
    <property type="entry name" value="F420-G6PD/mer"/>
</dbReference>
<dbReference type="PANTHER" id="PTHR43244">
    <property type="match status" value="1"/>
</dbReference>
<dbReference type="Pfam" id="PF00296">
    <property type="entry name" value="Bac_luciferase"/>
    <property type="match status" value="1"/>
</dbReference>
<name>A0ABW0ZWU2_9ACTN</name>
<organism evidence="3 4">
    <name type="scientific">Actinomadura rugatobispora</name>
    <dbReference type="NCBI Taxonomy" id="1994"/>
    <lineage>
        <taxon>Bacteria</taxon>
        <taxon>Bacillati</taxon>
        <taxon>Actinomycetota</taxon>
        <taxon>Actinomycetes</taxon>
        <taxon>Streptosporangiales</taxon>
        <taxon>Thermomonosporaceae</taxon>
        <taxon>Actinomadura</taxon>
    </lineage>
</organism>
<dbReference type="InterPro" id="IPR011251">
    <property type="entry name" value="Luciferase-like_dom"/>
</dbReference>
<reference evidence="4" key="1">
    <citation type="journal article" date="2019" name="Int. J. Syst. Evol. Microbiol.">
        <title>The Global Catalogue of Microorganisms (GCM) 10K type strain sequencing project: providing services to taxonomists for standard genome sequencing and annotation.</title>
        <authorList>
            <consortium name="The Broad Institute Genomics Platform"/>
            <consortium name="The Broad Institute Genome Sequencing Center for Infectious Disease"/>
            <person name="Wu L."/>
            <person name="Ma J."/>
        </authorList>
    </citation>
    <scope>NUCLEOTIDE SEQUENCE [LARGE SCALE GENOMIC DNA]</scope>
    <source>
        <strain evidence="4">KCTC 42087</strain>
    </source>
</reference>
<dbReference type="Gene3D" id="3.20.20.30">
    <property type="entry name" value="Luciferase-like domain"/>
    <property type="match status" value="1"/>
</dbReference>
<dbReference type="PANTHER" id="PTHR43244:SF1">
    <property type="entry name" value="5,10-METHYLENETETRAHYDROMETHANOPTERIN REDUCTASE"/>
    <property type="match status" value="1"/>
</dbReference>
<dbReference type="InterPro" id="IPR036661">
    <property type="entry name" value="Luciferase-like_sf"/>
</dbReference>
<dbReference type="SUPFAM" id="SSF51679">
    <property type="entry name" value="Bacterial luciferase-like"/>
    <property type="match status" value="1"/>
</dbReference>
<comment type="caution">
    <text evidence="3">The sequence shown here is derived from an EMBL/GenBank/DDBJ whole genome shotgun (WGS) entry which is preliminary data.</text>
</comment>
<evidence type="ECO:0000313" key="4">
    <source>
        <dbReference type="Proteomes" id="UP001596074"/>
    </source>
</evidence>
<protein>
    <submittedName>
        <fullName evidence="3">LLM class flavin-dependent oxidoreductase</fullName>
    </submittedName>
</protein>